<name>A0AAV4TSZ5_CAEEX</name>
<evidence type="ECO:0000313" key="1">
    <source>
        <dbReference type="EMBL" id="GIY48020.1"/>
    </source>
</evidence>
<sequence length="135" mass="14947">MMKGAKVLFINRSSKTNLLVTLCCKPTSFTTRPLFVRVRGRCRPFLCFTTAERGVSFQSQQKWLCFNTLGRTLLCLWPSAVQCNLRFLSGSGCKPDRINRDVSMRFITIEAPPSSGSSVVIMTANNTVAANISCA</sequence>
<gene>
    <name evidence="1" type="ORF">CEXT_537361</name>
</gene>
<organism evidence="1 2">
    <name type="scientific">Caerostris extrusa</name>
    <name type="common">Bark spider</name>
    <name type="synonym">Caerostris bankana</name>
    <dbReference type="NCBI Taxonomy" id="172846"/>
    <lineage>
        <taxon>Eukaryota</taxon>
        <taxon>Metazoa</taxon>
        <taxon>Ecdysozoa</taxon>
        <taxon>Arthropoda</taxon>
        <taxon>Chelicerata</taxon>
        <taxon>Arachnida</taxon>
        <taxon>Araneae</taxon>
        <taxon>Araneomorphae</taxon>
        <taxon>Entelegynae</taxon>
        <taxon>Araneoidea</taxon>
        <taxon>Araneidae</taxon>
        <taxon>Caerostris</taxon>
    </lineage>
</organism>
<comment type="caution">
    <text evidence="1">The sequence shown here is derived from an EMBL/GenBank/DDBJ whole genome shotgun (WGS) entry which is preliminary data.</text>
</comment>
<dbReference type="Proteomes" id="UP001054945">
    <property type="component" value="Unassembled WGS sequence"/>
</dbReference>
<keyword evidence="2" id="KW-1185">Reference proteome</keyword>
<proteinExistence type="predicted"/>
<accession>A0AAV4TSZ5</accession>
<reference evidence="1 2" key="1">
    <citation type="submission" date="2021-06" db="EMBL/GenBank/DDBJ databases">
        <title>Caerostris extrusa draft genome.</title>
        <authorList>
            <person name="Kono N."/>
            <person name="Arakawa K."/>
        </authorList>
    </citation>
    <scope>NUCLEOTIDE SEQUENCE [LARGE SCALE GENOMIC DNA]</scope>
</reference>
<protein>
    <submittedName>
        <fullName evidence="1">Uncharacterized protein</fullName>
    </submittedName>
</protein>
<dbReference type="EMBL" id="BPLR01011665">
    <property type="protein sequence ID" value="GIY48020.1"/>
    <property type="molecule type" value="Genomic_DNA"/>
</dbReference>
<dbReference type="AlphaFoldDB" id="A0AAV4TSZ5"/>
<evidence type="ECO:0000313" key="2">
    <source>
        <dbReference type="Proteomes" id="UP001054945"/>
    </source>
</evidence>